<evidence type="ECO:0000256" key="11">
    <source>
        <dbReference type="PROSITE-ProRule" id="PRU00266"/>
    </source>
</evidence>
<feature type="domain" description="DRBM" evidence="13">
    <location>
        <begin position="310"/>
        <end position="382"/>
    </location>
</feature>
<keyword evidence="6 16" id="KW-0347">Helicase</keyword>
<gene>
    <name evidence="16" type="ORF">SSS_3310</name>
</gene>
<dbReference type="FunFam" id="3.30.160.20:FF:000028">
    <property type="entry name" value="ATP-dependent RNA helicase A"/>
    <property type="match status" value="1"/>
</dbReference>
<dbReference type="InterPro" id="IPR044446">
    <property type="entry name" value="DHX9_DSRM_2"/>
</dbReference>
<dbReference type="PROSITE" id="PS51194">
    <property type="entry name" value="HELICASE_CTER"/>
    <property type="match status" value="1"/>
</dbReference>
<evidence type="ECO:0000256" key="6">
    <source>
        <dbReference type="ARBA" id="ARBA00022806"/>
    </source>
</evidence>
<evidence type="ECO:0000256" key="4">
    <source>
        <dbReference type="ARBA" id="ARBA00022741"/>
    </source>
</evidence>
<dbReference type="PROSITE" id="PS00690">
    <property type="entry name" value="DEAH_ATP_HELICASE"/>
    <property type="match status" value="1"/>
</dbReference>
<dbReference type="InterPro" id="IPR014720">
    <property type="entry name" value="dsRBD_dom"/>
</dbReference>
<accession>A0A834RB81</accession>
<dbReference type="GO" id="GO:1990904">
    <property type="term" value="C:ribonucleoprotein complex"/>
    <property type="evidence" value="ECO:0007669"/>
    <property type="project" value="TreeGrafter"/>
</dbReference>
<evidence type="ECO:0000256" key="5">
    <source>
        <dbReference type="ARBA" id="ARBA00022801"/>
    </source>
</evidence>
<dbReference type="AlphaFoldDB" id="A0A834RB81"/>
<dbReference type="CDD" id="cd19855">
    <property type="entry name" value="DSRM_DHX9_rpt2"/>
    <property type="match status" value="1"/>
</dbReference>
<dbReference type="Pfam" id="PF26026">
    <property type="entry name" value="RNA_hel_CTD"/>
    <property type="match status" value="1"/>
</dbReference>
<comment type="subcellular location">
    <subcellularLocation>
        <location evidence="1">Nucleus</location>
    </subcellularLocation>
</comment>
<dbReference type="PANTHER" id="PTHR18934:SF119">
    <property type="entry name" value="ATP-DEPENDENT RNA HELICASE A"/>
    <property type="match status" value="1"/>
</dbReference>
<keyword evidence="8 11" id="KW-0694">RNA-binding</keyword>
<dbReference type="Pfam" id="PF00271">
    <property type="entry name" value="Helicase_C"/>
    <property type="match status" value="1"/>
</dbReference>
<dbReference type="Pfam" id="PF00035">
    <property type="entry name" value="dsrm"/>
    <property type="match status" value="2"/>
</dbReference>
<dbReference type="Gene3D" id="3.30.160.20">
    <property type="match status" value="2"/>
</dbReference>
<feature type="region of interest" description="Disordered" evidence="12">
    <location>
        <begin position="250"/>
        <end position="276"/>
    </location>
</feature>
<dbReference type="GO" id="GO:0003724">
    <property type="term" value="F:RNA helicase activity"/>
    <property type="evidence" value="ECO:0007669"/>
    <property type="project" value="UniProtKB-EC"/>
</dbReference>
<dbReference type="PANTHER" id="PTHR18934">
    <property type="entry name" value="ATP-DEPENDENT RNA HELICASE"/>
    <property type="match status" value="1"/>
</dbReference>
<evidence type="ECO:0000259" key="15">
    <source>
        <dbReference type="PROSITE" id="PS51194"/>
    </source>
</evidence>
<reference evidence="16" key="2">
    <citation type="submission" date="2020-01" db="EMBL/GenBank/DDBJ databases">
        <authorList>
            <person name="Korhonen P.K.K."/>
            <person name="Guangxu M.G."/>
            <person name="Wang T.W."/>
            <person name="Stroehlein A.J.S."/>
            <person name="Young N.D."/>
            <person name="Ang C.-S.A."/>
            <person name="Fernando D.W.F."/>
            <person name="Lu H.L."/>
            <person name="Taylor S.T."/>
            <person name="Ehtesham M.E.M."/>
            <person name="Najaraj S.H.N."/>
            <person name="Harsha G.H.G."/>
            <person name="Madugundu A.M."/>
            <person name="Renuse S.R."/>
            <person name="Holt D.H."/>
            <person name="Pandey A.P."/>
            <person name="Papenfuss A.P."/>
            <person name="Gasser R.B.G."/>
            <person name="Fischer K.F."/>
        </authorList>
    </citation>
    <scope>NUCLEOTIDE SEQUENCE</scope>
    <source>
        <strain evidence="16">SSS_KF_BRIS2020</strain>
    </source>
</reference>
<dbReference type="InterPro" id="IPR011545">
    <property type="entry name" value="DEAD/DEAH_box_helicase_dom"/>
</dbReference>
<keyword evidence="18" id="KW-1185">Reference proteome</keyword>
<reference evidence="17" key="3">
    <citation type="submission" date="2022-06" db="UniProtKB">
        <authorList>
            <consortium name="EnsemblMetazoa"/>
        </authorList>
    </citation>
    <scope>IDENTIFICATION</scope>
</reference>
<keyword evidence="9" id="KW-0539">Nucleus</keyword>
<comment type="similarity">
    <text evidence="2">Belongs to the DEAD box helicase family. DEAH subfamily.</text>
</comment>
<dbReference type="GO" id="GO:0043138">
    <property type="term" value="F:3'-5' DNA helicase activity"/>
    <property type="evidence" value="ECO:0007669"/>
    <property type="project" value="TreeGrafter"/>
</dbReference>
<dbReference type="PROSITE" id="PS51192">
    <property type="entry name" value="HELICASE_ATP_BIND_1"/>
    <property type="match status" value="1"/>
</dbReference>
<dbReference type="PROSITE" id="PS50137">
    <property type="entry name" value="DS_RBD"/>
    <property type="match status" value="2"/>
</dbReference>
<evidence type="ECO:0000256" key="3">
    <source>
        <dbReference type="ARBA" id="ARBA00012552"/>
    </source>
</evidence>
<feature type="domain" description="Helicase C-terminal" evidence="15">
    <location>
        <begin position="761"/>
        <end position="930"/>
    </location>
</feature>
<dbReference type="SMART" id="SM00847">
    <property type="entry name" value="HA2"/>
    <property type="match status" value="1"/>
</dbReference>
<evidence type="ECO:0000313" key="16">
    <source>
        <dbReference type="EMBL" id="KAF7493630.1"/>
    </source>
</evidence>
<keyword evidence="5" id="KW-0378">Hydrolase</keyword>
<dbReference type="SUPFAM" id="SSF54768">
    <property type="entry name" value="dsRNA-binding domain-like"/>
    <property type="match status" value="2"/>
</dbReference>
<protein>
    <recommendedName>
        <fullName evidence="3">RNA helicase</fullName>
        <ecNumber evidence="3">3.6.4.13</ecNumber>
    </recommendedName>
</protein>
<dbReference type="EC" id="3.6.4.13" evidence="3"/>
<feature type="domain" description="DRBM" evidence="13">
    <location>
        <begin position="6"/>
        <end position="76"/>
    </location>
</feature>
<dbReference type="GO" id="GO:0005730">
    <property type="term" value="C:nucleolus"/>
    <property type="evidence" value="ECO:0007669"/>
    <property type="project" value="TreeGrafter"/>
</dbReference>
<evidence type="ECO:0000256" key="12">
    <source>
        <dbReference type="SAM" id="MobiDB-lite"/>
    </source>
</evidence>
<evidence type="ECO:0000256" key="1">
    <source>
        <dbReference type="ARBA" id="ARBA00004123"/>
    </source>
</evidence>
<evidence type="ECO:0000256" key="10">
    <source>
        <dbReference type="ARBA" id="ARBA00060772"/>
    </source>
</evidence>
<evidence type="ECO:0000259" key="13">
    <source>
        <dbReference type="PROSITE" id="PS50137"/>
    </source>
</evidence>
<dbReference type="Proteomes" id="UP000070412">
    <property type="component" value="Unassembled WGS sequence"/>
</dbReference>
<dbReference type="Gene3D" id="1.20.120.1080">
    <property type="match status" value="1"/>
</dbReference>
<comment type="similarity">
    <text evidence="10">Belongs to the DExH box helicase family.</text>
</comment>
<sequence length="1280" mass="147863">MDSLSQTKAALNIWCSKKKLKIEYLFVNEEESLRTHSFECEVRINTFDQVVGVGRGTNKKTASNEAALDSLRFLLKNNYITEKDLSQSCFSILNIKNLLLENDSPSLVTARQKNDQNLVIESQGTSDCNIVESSRQRDNYYNNYRGAISNQKNRLYNSPYQSPYDPNHNNFNYRSYEDYGRQNYRSNPYNSVNYIRTCPPPPPPPKPNYGNGDDLRRMHRFRKTPFNSNSREDENNLNRMRNLNLNVDRNRHSSMVPNNKSIYGPPTNLSDSDESISQGLEAKKRRFDDDRSIKNRVKKIESESNFTLDNAKQLLNQFFQLHRIKCDYEFNSCGPHHIKTFYARIKFYNHKNKKEYFAEETGGSKMDASRHCALNVLYQLHRDKQIESFEPDALSKRQLMKMSLVYKLNIDQRLKNCLMETYNEVQSYNQYSQLQIFNNEEPTIYLPSYSDFLVWFPPMDNYDPWRNSTLVDQYANTLREDINQNLFNDFESMISSKKFQSTIVSRMKLPIWRHKDELINMIRNNGVVMIKGSTGCGKTTQVPQFILDTYIKSLQGSDCNIIVTQPRRISAISIAERVAFERGEEIRSGKCTVGYAVRFDYVYPRPYGSILFCTTGHLLRRFKSGLKGVSHLIIDEVHERDINTDLLLILIKDLIQVNPNLRVIIMSATLGVEHFQRYFNCHDVLEIDSDVHPVSRYFLEEIIETIRWKPKMMSYIDDDAEANENNSEYLKISNNTKISKQTMDTLQNLKEGVICLELIEALLEYIITLETNGSVLIFLPGWNTIFNLLYYLKGHHIFGDSSKYLLLPLHSQLSQKDNRRIFQYSEQRKIILSTNIAETSITIDDVVFVIDTCLIKRKIYCSRTNCTSFVIDWVSRSNIRQRQGRAGRVRSGYFFVLCTKNRYDSLEEFKKPEILVSNLIETSLLIKYLGIDSVQHFLSKALDAPPAAAINESLQTLQAINALDRDNNLTSLGLILAKMPIDPRIGRMVIESILLNVAGPMITIAAASSINFEIFDNSDLNSILPILLKIDQERFSDHLITFKIYNSFEENESLARLNNPYVNTNSINVIRNARKQLINILVKSGFSDGLFALKPKDSYTPNELDLIAALLVTAYYPNVCIHKDMRRILTNEERIGLIHKTSVFYSYVNSQKVSKTTNLLSPVFIYSEKSQSRNLISSKQMTMVSFLQLLLFGTKIYEFPPNLPGASVTDTVVLDGWIEIKIDADVFDYIWQLKTEFERLLRKICYKPECDLNELDSKVLKAIELSCSFQNLSVNVIGKA</sequence>
<dbReference type="CDD" id="cd19854">
    <property type="entry name" value="DSRM_DHX9_rpt1"/>
    <property type="match status" value="1"/>
</dbReference>
<dbReference type="GO" id="GO:0045944">
    <property type="term" value="P:positive regulation of transcription by RNA polymerase II"/>
    <property type="evidence" value="ECO:0007669"/>
    <property type="project" value="TreeGrafter"/>
</dbReference>
<keyword evidence="7" id="KW-0067">ATP-binding</keyword>
<dbReference type="SUPFAM" id="SSF52540">
    <property type="entry name" value="P-loop containing nucleoside triphosphate hydrolases"/>
    <property type="match status" value="1"/>
</dbReference>
<dbReference type="EnsemblMetazoa" id="SSS_3310s_mrna">
    <property type="protein sequence ID" value="KAF7493630.1"/>
    <property type="gene ID" value="SSS_3310"/>
</dbReference>
<dbReference type="InterPro" id="IPR014001">
    <property type="entry name" value="Helicase_ATP-bd"/>
</dbReference>
<dbReference type="InterPro" id="IPR044445">
    <property type="entry name" value="DHX9_DSRM_1"/>
</dbReference>
<dbReference type="SMART" id="SM00490">
    <property type="entry name" value="HELICc"/>
    <property type="match status" value="1"/>
</dbReference>
<dbReference type="FunFam" id="3.40.50.300:FF:000526">
    <property type="entry name" value="DExH-box ATP-dependent RNA helicase DExH3"/>
    <property type="match status" value="1"/>
</dbReference>
<dbReference type="SMART" id="SM00487">
    <property type="entry name" value="DEXDc"/>
    <property type="match status" value="1"/>
</dbReference>
<dbReference type="EMBL" id="WVUK01000055">
    <property type="protein sequence ID" value="KAF7493630.1"/>
    <property type="molecule type" value="Genomic_DNA"/>
</dbReference>
<dbReference type="InterPro" id="IPR048333">
    <property type="entry name" value="HA2_WH"/>
</dbReference>
<feature type="compositionally biased region" description="Polar residues" evidence="12">
    <location>
        <begin position="253"/>
        <end position="276"/>
    </location>
</feature>
<dbReference type="OrthoDB" id="5600252at2759"/>
<evidence type="ECO:0000313" key="18">
    <source>
        <dbReference type="Proteomes" id="UP000070412"/>
    </source>
</evidence>
<dbReference type="InterPro" id="IPR002464">
    <property type="entry name" value="DNA/RNA_helicase_DEAH_CS"/>
</dbReference>
<evidence type="ECO:0000313" key="17">
    <source>
        <dbReference type="EnsemblMetazoa" id="KAF7493630.1"/>
    </source>
</evidence>
<dbReference type="GO" id="GO:0005524">
    <property type="term" value="F:ATP binding"/>
    <property type="evidence" value="ECO:0007669"/>
    <property type="project" value="UniProtKB-KW"/>
</dbReference>
<reference evidence="18" key="1">
    <citation type="journal article" date="2020" name="PLoS Negl. Trop. Dis.">
        <title>High-quality nuclear genome for Sarcoptes scabiei-A critical resource for a neglected parasite.</title>
        <authorList>
            <person name="Korhonen P.K."/>
            <person name="Gasser R.B."/>
            <person name="Ma G."/>
            <person name="Wang T."/>
            <person name="Stroehlein A.J."/>
            <person name="Young N.D."/>
            <person name="Ang C.S."/>
            <person name="Fernando D.D."/>
            <person name="Lu H.C."/>
            <person name="Taylor S."/>
            <person name="Reynolds S.L."/>
            <person name="Mofiz E."/>
            <person name="Najaraj S.H."/>
            <person name="Gowda H."/>
            <person name="Madugundu A."/>
            <person name="Renuse S."/>
            <person name="Holt D."/>
            <person name="Pandey A."/>
            <person name="Papenfuss A.T."/>
            <person name="Fischer K."/>
        </authorList>
    </citation>
    <scope>NUCLEOTIDE SEQUENCE [LARGE SCALE GENOMIC DNA]</scope>
</reference>
<evidence type="ECO:0000256" key="7">
    <source>
        <dbReference type="ARBA" id="ARBA00022840"/>
    </source>
</evidence>
<dbReference type="InterPro" id="IPR027417">
    <property type="entry name" value="P-loop_NTPase"/>
</dbReference>
<dbReference type="CDD" id="cd18791">
    <property type="entry name" value="SF2_C_RHA"/>
    <property type="match status" value="1"/>
</dbReference>
<keyword evidence="4" id="KW-0547">Nucleotide-binding</keyword>
<evidence type="ECO:0000256" key="8">
    <source>
        <dbReference type="ARBA" id="ARBA00022884"/>
    </source>
</evidence>
<name>A0A834RB81_SARSC</name>
<evidence type="ECO:0000256" key="2">
    <source>
        <dbReference type="ARBA" id="ARBA00008792"/>
    </source>
</evidence>
<dbReference type="Gene3D" id="3.40.50.300">
    <property type="entry name" value="P-loop containing nucleotide triphosphate hydrolases"/>
    <property type="match status" value="2"/>
</dbReference>
<dbReference type="Pfam" id="PF00270">
    <property type="entry name" value="DEAD"/>
    <property type="match status" value="1"/>
</dbReference>
<proteinExistence type="inferred from homology"/>
<feature type="domain" description="Helicase ATP-binding" evidence="14">
    <location>
        <begin position="519"/>
        <end position="688"/>
    </location>
</feature>
<organism evidence="16">
    <name type="scientific">Sarcoptes scabiei</name>
    <name type="common">Itch mite</name>
    <name type="synonym">Acarus scabiei</name>
    <dbReference type="NCBI Taxonomy" id="52283"/>
    <lineage>
        <taxon>Eukaryota</taxon>
        <taxon>Metazoa</taxon>
        <taxon>Ecdysozoa</taxon>
        <taxon>Arthropoda</taxon>
        <taxon>Chelicerata</taxon>
        <taxon>Arachnida</taxon>
        <taxon>Acari</taxon>
        <taxon>Acariformes</taxon>
        <taxon>Sarcoptiformes</taxon>
        <taxon>Astigmata</taxon>
        <taxon>Psoroptidia</taxon>
        <taxon>Sarcoptoidea</taxon>
        <taxon>Sarcoptidae</taxon>
        <taxon>Sarcoptinae</taxon>
        <taxon>Sarcoptes</taxon>
    </lineage>
</organism>
<dbReference type="GO" id="GO:0016887">
    <property type="term" value="F:ATP hydrolysis activity"/>
    <property type="evidence" value="ECO:0007669"/>
    <property type="project" value="TreeGrafter"/>
</dbReference>
<evidence type="ECO:0000259" key="14">
    <source>
        <dbReference type="PROSITE" id="PS51192"/>
    </source>
</evidence>
<evidence type="ECO:0000256" key="9">
    <source>
        <dbReference type="ARBA" id="ARBA00023242"/>
    </source>
</evidence>
<dbReference type="InterPro" id="IPR007502">
    <property type="entry name" value="Helicase-assoc_dom"/>
</dbReference>
<dbReference type="Pfam" id="PF04408">
    <property type="entry name" value="WHD_HA2"/>
    <property type="match status" value="1"/>
</dbReference>
<dbReference type="GO" id="GO:0050684">
    <property type="term" value="P:regulation of mRNA processing"/>
    <property type="evidence" value="ECO:0007669"/>
    <property type="project" value="TreeGrafter"/>
</dbReference>
<dbReference type="InterPro" id="IPR001650">
    <property type="entry name" value="Helicase_C-like"/>
</dbReference>
<dbReference type="GO" id="GO:0003725">
    <property type="term" value="F:double-stranded RNA binding"/>
    <property type="evidence" value="ECO:0007669"/>
    <property type="project" value="InterPro"/>
</dbReference>
<dbReference type="InterPro" id="IPR059023">
    <property type="entry name" value="RNA_hel_CTD"/>
</dbReference>
<dbReference type="SMART" id="SM00358">
    <property type="entry name" value="DSRM"/>
    <property type="match status" value="2"/>
</dbReference>